<comment type="caution">
    <text evidence="1">The sequence shown here is derived from an EMBL/GenBank/DDBJ whole genome shotgun (WGS) entry which is preliminary data.</text>
</comment>
<name>A0AAN8Y0X0_SOLBU</name>
<protein>
    <submittedName>
        <fullName evidence="1">Uncharacterized protein</fullName>
    </submittedName>
</protein>
<dbReference type="Proteomes" id="UP001371456">
    <property type="component" value="Unassembled WGS sequence"/>
</dbReference>
<accession>A0AAN8Y0X0</accession>
<gene>
    <name evidence="1" type="ORF">RDI58_026182</name>
</gene>
<reference evidence="1 2" key="1">
    <citation type="submission" date="2024-02" db="EMBL/GenBank/DDBJ databases">
        <title>de novo genome assembly of Solanum bulbocastanum strain 11H21.</title>
        <authorList>
            <person name="Hosaka A.J."/>
        </authorList>
    </citation>
    <scope>NUCLEOTIDE SEQUENCE [LARGE SCALE GENOMIC DNA]</scope>
    <source>
        <tissue evidence="1">Young leaves</tissue>
    </source>
</reference>
<organism evidence="1 2">
    <name type="scientific">Solanum bulbocastanum</name>
    <name type="common">Wild potato</name>
    <dbReference type="NCBI Taxonomy" id="147425"/>
    <lineage>
        <taxon>Eukaryota</taxon>
        <taxon>Viridiplantae</taxon>
        <taxon>Streptophyta</taxon>
        <taxon>Embryophyta</taxon>
        <taxon>Tracheophyta</taxon>
        <taxon>Spermatophyta</taxon>
        <taxon>Magnoliopsida</taxon>
        <taxon>eudicotyledons</taxon>
        <taxon>Gunneridae</taxon>
        <taxon>Pentapetalae</taxon>
        <taxon>asterids</taxon>
        <taxon>lamiids</taxon>
        <taxon>Solanales</taxon>
        <taxon>Solanaceae</taxon>
        <taxon>Solanoideae</taxon>
        <taxon>Solaneae</taxon>
        <taxon>Solanum</taxon>
    </lineage>
</organism>
<proteinExistence type="predicted"/>
<dbReference type="AlphaFoldDB" id="A0AAN8Y0X0"/>
<evidence type="ECO:0000313" key="1">
    <source>
        <dbReference type="EMBL" id="KAK6775181.1"/>
    </source>
</evidence>
<keyword evidence="2" id="KW-1185">Reference proteome</keyword>
<sequence>MSSRKGMFKGGRKNKGYTGILYQCLDIGEEEKPDLESLFLNTEALFNYYQQLLDDEKLNNSTDEEEEDDDFMKNLLEVEG</sequence>
<dbReference type="EMBL" id="JBANQN010000011">
    <property type="protein sequence ID" value="KAK6775181.1"/>
    <property type="molecule type" value="Genomic_DNA"/>
</dbReference>
<evidence type="ECO:0000313" key="2">
    <source>
        <dbReference type="Proteomes" id="UP001371456"/>
    </source>
</evidence>